<dbReference type="Proteomes" id="UP000324222">
    <property type="component" value="Unassembled WGS sequence"/>
</dbReference>
<dbReference type="OrthoDB" id="6369165at2759"/>
<dbReference type="GO" id="GO:0005576">
    <property type="term" value="C:extracellular region"/>
    <property type="evidence" value="ECO:0007669"/>
    <property type="project" value="TreeGrafter"/>
</dbReference>
<dbReference type="GO" id="GO:0006032">
    <property type="term" value="P:chitin catabolic process"/>
    <property type="evidence" value="ECO:0007669"/>
    <property type="project" value="TreeGrafter"/>
</dbReference>
<evidence type="ECO:0000313" key="3">
    <source>
        <dbReference type="Proteomes" id="UP000324222"/>
    </source>
</evidence>
<dbReference type="PANTHER" id="PTHR11177:SF360">
    <property type="entry name" value="CHITINASE 4-RELATED"/>
    <property type="match status" value="1"/>
</dbReference>
<organism evidence="2 3">
    <name type="scientific">Portunus trituberculatus</name>
    <name type="common">Swimming crab</name>
    <name type="synonym">Neptunus trituberculatus</name>
    <dbReference type="NCBI Taxonomy" id="210409"/>
    <lineage>
        <taxon>Eukaryota</taxon>
        <taxon>Metazoa</taxon>
        <taxon>Ecdysozoa</taxon>
        <taxon>Arthropoda</taxon>
        <taxon>Crustacea</taxon>
        <taxon>Multicrustacea</taxon>
        <taxon>Malacostraca</taxon>
        <taxon>Eumalacostraca</taxon>
        <taxon>Eucarida</taxon>
        <taxon>Decapoda</taxon>
        <taxon>Pleocyemata</taxon>
        <taxon>Brachyura</taxon>
        <taxon>Eubrachyura</taxon>
        <taxon>Portunoidea</taxon>
        <taxon>Portunidae</taxon>
        <taxon>Portuninae</taxon>
        <taxon>Portunus</taxon>
    </lineage>
</organism>
<comment type="caution">
    <text evidence="2">The sequence shown here is derived from an EMBL/GenBank/DDBJ whole genome shotgun (WGS) entry which is preliminary data.</text>
</comment>
<dbReference type="SUPFAM" id="SSF51445">
    <property type="entry name" value="(Trans)glycosidases"/>
    <property type="match status" value="1"/>
</dbReference>
<dbReference type="InterPro" id="IPR001223">
    <property type="entry name" value="Glyco_hydro18_cat"/>
</dbReference>
<dbReference type="Gene3D" id="3.20.20.80">
    <property type="entry name" value="Glycosidases"/>
    <property type="match status" value="1"/>
</dbReference>
<name>A0A5B7G6Q8_PORTR</name>
<dbReference type="InterPro" id="IPR017853">
    <property type="entry name" value="GH"/>
</dbReference>
<dbReference type="GO" id="GO:0008061">
    <property type="term" value="F:chitin binding"/>
    <property type="evidence" value="ECO:0007669"/>
    <property type="project" value="TreeGrafter"/>
</dbReference>
<dbReference type="EMBL" id="VSRR010011435">
    <property type="protein sequence ID" value="MPC53176.1"/>
    <property type="molecule type" value="Genomic_DNA"/>
</dbReference>
<dbReference type="GO" id="GO:0005975">
    <property type="term" value="P:carbohydrate metabolic process"/>
    <property type="evidence" value="ECO:0007669"/>
    <property type="project" value="InterPro"/>
</dbReference>
<feature type="domain" description="GH18" evidence="1">
    <location>
        <begin position="96"/>
        <end position="205"/>
    </location>
</feature>
<evidence type="ECO:0000259" key="1">
    <source>
        <dbReference type="PROSITE" id="PS51910"/>
    </source>
</evidence>
<gene>
    <name evidence="2" type="primary">Cht2_1</name>
    <name evidence="2" type="ORF">E2C01_047064</name>
</gene>
<dbReference type="PANTHER" id="PTHR11177">
    <property type="entry name" value="CHITINASE"/>
    <property type="match status" value="1"/>
</dbReference>
<dbReference type="Pfam" id="PF00704">
    <property type="entry name" value="Glyco_hydro_18"/>
    <property type="match status" value="1"/>
</dbReference>
<dbReference type="GO" id="GO:0004568">
    <property type="term" value="F:chitinase activity"/>
    <property type="evidence" value="ECO:0007669"/>
    <property type="project" value="TreeGrafter"/>
</dbReference>
<accession>A0A5B7G6Q8</accession>
<keyword evidence="3" id="KW-1185">Reference proteome</keyword>
<evidence type="ECO:0000313" key="2">
    <source>
        <dbReference type="EMBL" id="MPC53176.1"/>
    </source>
</evidence>
<dbReference type="PROSITE" id="PS51910">
    <property type="entry name" value="GH18_2"/>
    <property type="match status" value="1"/>
</dbReference>
<dbReference type="AlphaFoldDB" id="A0A5B7G6Q8"/>
<dbReference type="InterPro" id="IPR050314">
    <property type="entry name" value="Glycosyl_Hydrlase_18"/>
</dbReference>
<sequence>MYTVSCQKEGKRDSGGTYCVAPEGREREEGCWCQQTARGVVISPLLFTSGSRGDTQHMCRLHLDPCFGCGIVISVTATYIQNIALSPGGAAAQHSQEVVCYLGSWAIYRPSNGKFSIENIDPTLCTTLIYAFVGIDNTTYTMQSLDPEYDYNKSLMGASTLTTTLGRKLFKFLEELTVEIGGQWGERLNHLATCNSTGDAKDRSE</sequence>
<proteinExistence type="predicted"/>
<protein>
    <submittedName>
        <fullName evidence="2">Putative chitinase 2</fullName>
    </submittedName>
</protein>
<reference evidence="2 3" key="1">
    <citation type="submission" date="2019-05" db="EMBL/GenBank/DDBJ databases">
        <title>Another draft genome of Portunus trituberculatus and its Hox gene families provides insights of decapod evolution.</title>
        <authorList>
            <person name="Jeong J.-H."/>
            <person name="Song I."/>
            <person name="Kim S."/>
            <person name="Choi T."/>
            <person name="Kim D."/>
            <person name="Ryu S."/>
            <person name="Kim W."/>
        </authorList>
    </citation>
    <scope>NUCLEOTIDE SEQUENCE [LARGE SCALE GENOMIC DNA]</scope>
    <source>
        <tissue evidence="2">Muscle</tissue>
    </source>
</reference>